<dbReference type="GO" id="GO:0008616">
    <property type="term" value="P:tRNA queuosine(34) biosynthetic process"/>
    <property type="evidence" value="ECO:0007669"/>
    <property type="project" value="UniProtKB-UniRule"/>
</dbReference>
<comment type="similarity">
    <text evidence="5">Belongs to the QueA family.</text>
</comment>
<dbReference type="UniPathway" id="UPA00392"/>
<evidence type="ECO:0000256" key="2">
    <source>
        <dbReference type="ARBA" id="ARBA00022679"/>
    </source>
</evidence>
<evidence type="ECO:0000256" key="4">
    <source>
        <dbReference type="ARBA" id="ARBA00022785"/>
    </source>
</evidence>
<dbReference type="NCBIfam" id="TIGR00113">
    <property type="entry name" value="queA"/>
    <property type="match status" value="1"/>
</dbReference>
<protein>
    <recommendedName>
        <fullName evidence="5">S-adenosylmethionine:tRNA ribosyltransferase-isomerase</fullName>
        <ecNumber evidence="5">2.4.99.17</ecNumber>
    </recommendedName>
    <alternativeName>
        <fullName evidence="5">Queuosine biosynthesis protein QueA</fullName>
    </alternativeName>
</protein>
<accession>A0A846MPA0</accession>
<keyword evidence="4 5" id="KW-0671">Queuosine biosynthesis</keyword>
<dbReference type="PANTHER" id="PTHR30307">
    <property type="entry name" value="S-ADENOSYLMETHIONINE:TRNA RIBOSYLTRANSFERASE-ISOMERASE"/>
    <property type="match status" value="1"/>
</dbReference>
<keyword evidence="3 5" id="KW-0949">S-adenosyl-L-methionine</keyword>
<keyword evidence="7" id="KW-1185">Reference proteome</keyword>
<dbReference type="EMBL" id="JAASRN010000001">
    <property type="protein sequence ID" value="NIK73220.1"/>
    <property type="molecule type" value="Genomic_DNA"/>
</dbReference>
<comment type="subunit">
    <text evidence="5">Monomer.</text>
</comment>
<dbReference type="EC" id="2.4.99.17" evidence="5"/>
<dbReference type="SUPFAM" id="SSF111337">
    <property type="entry name" value="QueA-like"/>
    <property type="match status" value="1"/>
</dbReference>
<keyword evidence="1 5" id="KW-0963">Cytoplasm</keyword>
<evidence type="ECO:0000313" key="7">
    <source>
        <dbReference type="Proteomes" id="UP000537126"/>
    </source>
</evidence>
<comment type="pathway">
    <text evidence="5">tRNA modification; tRNA-queuosine biosynthesis.</text>
</comment>
<keyword evidence="6" id="KW-0328">Glycosyltransferase</keyword>
<dbReference type="AlphaFoldDB" id="A0A846MPA0"/>
<comment type="caution">
    <text evidence="6">The sequence shown here is derived from an EMBL/GenBank/DDBJ whole genome shotgun (WGS) entry which is preliminary data.</text>
</comment>
<dbReference type="Proteomes" id="UP000537126">
    <property type="component" value="Unassembled WGS sequence"/>
</dbReference>
<dbReference type="InterPro" id="IPR042119">
    <property type="entry name" value="QueA_dom2"/>
</dbReference>
<dbReference type="InterPro" id="IPR042118">
    <property type="entry name" value="QueA_dom1"/>
</dbReference>
<reference evidence="6 7" key="1">
    <citation type="submission" date="2020-03" db="EMBL/GenBank/DDBJ databases">
        <title>Genomic Encyclopedia of Type Strains, Phase IV (KMG-IV): sequencing the most valuable type-strain genomes for metagenomic binning, comparative biology and taxonomic classification.</title>
        <authorList>
            <person name="Goeker M."/>
        </authorList>
    </citation>
    <scope>NUCLEOTIDE SEQUENCE [LARGE SCALE GENOMIC DNA]</scope>
    <source>
        <strain evidence="6 7">DSM 5718</strain>
    </source>
</reference>
<comment type="subcellular location">
    <subcellularLocation>
        <location evidence="5">Cytoplasm</location>
    </subcellularLocation>
</comment>
<dbReference type="Gene3D" id="2.40.10.240">
    <property type="entry name" value="QueA-like"/>
    <property type="match status" value="1"/>
</dbReference>
<dbReference type="Gene3D" id="3.40.1780.10">
    <property type="entry name" value="QueA-like"/>
    <property type="match status" value="1"/>
</dbReference>
<dbReference type="GO" id="GO:0005737">
    <property type="term" value="C:cytoplasm"/>
    <property type="evidence" value="ECO:0007669"/>
    <property type="project" value="UniProtKB-SubCell"/>
</dbReference>
<gene>
    <name evidence="5" type="primary">queA</name>
    <name evidence="6" type="ORF">FHS56_000706</name>
</gene>
<name>A0A846MPA0_9BACT</name>
<dbReference type="HAMAP" id="MF_00113">
    <property type="entry name" value="QueA"/>
    <property type="match status" value="1"/>
</dbReference>
<dbReference type="NCBIfam" id="NF001140">
    <property type="entry name" value="PRK00147.1"/>
    <property type="match status" value="1"/>
</dbReference>
<dbReference type="InterPro" id="IPR036100">
    <property type="entry name" value="QueA_sf"/>
</dbReference>
<proteinExistence type="inferred from homology"/>
<evidence type="ECO:0000313" key="6">
    <source>
        <dbReference type="EMBL" id="NIK73220.1"/>
    </source>
</evidence>
<dbReference type="FunFam" id="2.40.10.240:FF:000002">
    <property type="entry name" value="S-adenosylmethionine:tRNA ribosyltransferase-isomerase"/>
    <property type="match status" value="1"/>
</dbReference>
<dbReference type="GO" id="GO:0051075">
    <property type="term" value="F:S-adenosylmethionine:tRNA ribosyltransferase-isomerase activity"/>
    <property type="evidence" value="ECO:0007669"/>
    <property type="project" value="UniProtKB-EC"/>
</dbReference>
<comment type="catalytic activity">
    <reaction evidence="5">
        <text>7-aminomethyl-7-carbaguanosine(34) in tRNA + S-adenosyl-L-methionine = epoxyqueuosine(34) in tRNA + adenine + L-methionine + 2 H(+)</text>
        <dbReference type="Rhea" id="RHEA:32155"/>
        <dbReference type="Rhea" id="RHEA-COMP:10342"/>
        <dbReference type="Rhea" id="RHEA-COMP:18582"/>
        <dbReference type="ChEBI" id="CHEBI:15378"/>
        <dbReference type="ChEBI" id="CHEBI:16708"/>
        <dbReference type="ChEBI" id="CHEBI:57844"/>
        <dbReference type="ChEBI" id="CHEBI:59789"/>
        <dbReference type="ChEBI" id="CHEBI:82833"/>
        <dbReference type="ChEBI" id="CHEBI:194443"/>
        <dbReference type="EC" id="2.4.99.17"/>
    </reaction>
</comment>
<keyword evidence="2 5" id="KW-0808">Transferase</keyword>
<keyword evidence="6" id="KW-0413">Isomerase</keyword>
<dbReference type="PANTHER" id="PTHR30307:SF0">
    <property type="entry name" value="S-ADENOSYLMETHIONINE:TRNA RIBOSYLTRANSFERASE-ISOMERASE"/>
    <property type="match status" value="1"/>
</dbReference>
<evidence type="ECO:0000256" key="5">
    <source>
        <dbReference type="HAMAP-Rule" id="MF_00113"/>
    </source>
</evidence>
<dbReference type="Pfam" id="PF02547">
    <property type="entry name" value="Queuosine_synth"/>
    <property type="match status" value="1"/>
</dbReference>
<comment type="function">
    <text evidence="5">Transfers and isomerizes the ribose moiety from AdoMet to the 7-aminomethyl group of 7-deazaguanine (preQ1-tRNA) to give epoxyqueuosine (oQ-tRNA).</text>
</comment>
<sequence>MAKSEMKLSAYRFDLPSELIALYPAENRDDARLMVVHRNTGEIEHRTFRDIVNYFDEGDLMVVNNTKVFPARLYGYKEKTGAEIEVFLLRELKKESHLWDAMVDPARKIRVGNKLFFGDGELVGEVIDNTTNRGRTIRFLWDGEEEAFYATVKRLGNPPLPDPIYSHRKAEAIDEERFQTIFAEVEGAIAPPAAGLHFTKQVVKRLAIKGVAIKPITMHISLGSFREVEVEDLTKHRTDSEQYVIPEETAEAVNQALEAKRRVCAVDISTLRTLETSVSASNRLKAGAGWTDKFIFPRYDFKIVNALLVNFELPQATALMSACAFGGYDLIMKAYQEAIKEKYRFFTYGDALLIL</sequence>
<evidence type="ECO:0000256" key="3">
    <source>
        <dbReference type="ARBA" id="ARBA00022691"/>
    </source>
</evidence>
<dbReference type="InterPro" id="IPR003699">
    <property type="entry name" value="QueA"/>
</dbReference>
<evidence type="ECO:0000256" key="1">
    <source>
        <dbReference type="ARBA" id="ARBA00022490"/>
    </source>
</evidence>
<organism evidence="6 7">
    <name type="scientific">Thermonema lapsum</name>
    <dbReference type="NCBI Taxonomy" id="28195"/>
    <lineage>
        <taxon>Bacteria</taxon>
        <taxon>Pseudomonadati</taxon>
        <taxon>Bacteroidota</taxon>
        <taxon>Cytophagia</taxon>
        <taxon>Cytophagales</taxon>
        <taxon>Thermonemataceae</taxon>
        <taxon>Thermonema</taxon>
    </lineage>
</organism>